<name>A0ABM7NSQ7_9VIRU</name>
<feature type="compositionally biased region" description="Polar residues" evidence="1">
    <location>
        <begin position="21"/>
        <end position="36"/>
    </location>
</feature>
<dbReference type="RefSeq" id="YP_010841813.1">
    <property type="nucleotide sequence ID" value="NC_079139.1"/>
</dbReference>
<dbReference type="EMBL" id="AP024483">
    <property type="protein sequence ID" value="BCS83205.1"/>
    <property type="molecule type" value="Genomic_DNA"/>
</dbReference>
<accession>A0ABM7NSQ7</accession>
<proteinExistence type="predicted"/>
<keyword evidence="3" id="KW-1185">Reference proteome</keyword>
<reference evidence="2 3" key="1">
    <citation type="submission" date="2021-02" db="EMBL/GenBank/DDBJ databases">
        <title>Cotonvirus japonicus, which uses Golgi apparatus of host cells for its virion factory, phylogenetically links tailed tupanvirus and icosahedral mimivirus.</title>
        <authorList>
            <person name="Takahashi H."/>
            <person name="Fukaya S."/>
            <person name="Song C."/>
            <person name="Murata K."/>
            <person name="Takemura M."/>
        </authorList>
    </citation>
    <scope>NUCLEOTIDE SEQUENCE [LARGE SCALE GENOMIC DNA]</scope>
</reference>
<dbReference type="Proteomes" id="UP001321479">
    <property type="component" value="Segment"/>
</dbReference>
<organism evidence="2 3">
    <name type="scientific">Cotonvirus japonicus</name>
    <dbReference type="NCBI Taxonomy" id="2811091"/>
    <lineage>
        <taxon>Viruses</taxon>
        <taxon>Varidnaviria</taxon>
        <taxon>Bamfordvirae</taxon>
        <taxon>Nucleocytoviricota</taxon>
        <taxon>Megaviricetes</taxon>
        <taxon>Imitervirales</taxon>
        <taxon>Mimiviridae</taxon>
        <taxon>Megamimivirinae</taxon>
        <taxon>Cotonvirus</taxon>
        <taxon>Cotonvirus japonicum</taxon>
    </lineage>
</organism>
<feature type="compositionally biased region" description="Polar residues" evidence="1">
    <location>
        <begin position="1"/>
        <end position="14"/>
    </location>
</feature>
<dbReference type="GeneID" id="80558410"/>
<sequence>MYANNISDDTSTNESLDETSNKLTETLNDSSNSNNQEEFPLKSVYGRKCISKCYPKKHVYLHPLLLTGISDAYNESCAIAPAHTNDPRYYKGHTLIYADICKVSDNKDHVLPNELDNILLTFNFYPNDFLSGVYNLHSFDDVIYWTLENDFLPFNTIKRVHDCSWKVYGNKLDNLSKGVLNYYYDISKNYWLKDYVVSFEKTYSFNFSESDKIKIIESSDDANISDTFEEIYDIIVSKFYDYDSFVKFIEKYILKYSDTWNFIDSHYDYLKKFIYDSLSEHIEKMK</sequence>
<evidence type="ECO:0000313" key="2">
    <source>
        <dbReference type="EMBL" id="BCS83205.1"/>
    </source>
</evidence>
<protein>
    <submittedName>
        <fullName evidence="2">Uncharacterized protein</fullName>
    </submittedName>
</protein>
<evidence type="ECO:0000313" key="3">
    <source>
        <dbReference type="Proteomes" id="UP001321479"/>
    </source>
</evidence>
<evidence type="ECO:0000256" key="1">
    <source>
        <dbReference type="SAM" id="MobiDB-lite"/>
    </source>
</evidence>
<feature type="region of interest" description="Disordered" evidence="1">
    <location>
        <begin position="1"/>
        <end position="36"/>
    </location>
</feature>